<reference evidence="1 2" key="1">
    <citation type="submission" date="2019-09" db="EMBL/GenBank/DDBJ databases">
        <title>H2 Metabolism Revealed by Metagenomic Analysis in Subglacial Sediment of East Antarctica.</title>
        <authorList>
            <person name="Yang Z."/>
            <person name="Zhang Y."/>
            <person name="Lv Y."/>
            <person name="Yan W."/>
            <person name="Xiao X."/>
            <person name="Sun B."/>
            <person name="Ma H."/>
        </authorList>
    </citation>
    <scope>NUCLEOTIDE SEQUENCE [LARGE SCALE GENOMIC DNA]</scope>
    <source>
        <strain evidence="1">Bin2_2</strain>
    </source>
</reference>
<comment type="caution">
    <text evidence="1">The sequence shown here is derived from an EMBL/GenBank/DDBJ whole genome shotgun (WGS) entry which is preliminary data.</text>
</comment>
<dbReference type="Proteomes" id="UP000483432">
    <property type="component" value="Unassembled WGS sequence"/>
</dbReference>
<sequence length="76" mass="8610">MNVIDFEIHVNEALDAQARHDLDESLLTIDWVVSLRFNDRRIHLIAVAFNADLTRSGMLLDAINRQGYTAQRCGGI</sequence>
<dbReference type="EMBL" id="JAAFGW010000020">
    <property type="protein sequence ID" value="NDP47261.1"/>
    <property type="molecule type" value="Genomic_DNA"/>
</dbReference>
<protein>
    <submittedName>
        <fullName evidence="1">Uncharacterized protein</fullName>
    </submittedName>
</protein>
<evidence type="ECO:0000313" key="2">
    <source>
        <dbReference type="Proteomes" id="UP000483432"/>
    </source>
</evidence>
<evidence type="ECO:0000313" key="1">
    <source>
        <dbReference type="EMBL" id="NDP47261.1"/>
    </source>
</evidence>
<organism evidence="1 2">
    <name type="scientific">Sulfuriferula multivorans</name>
    <dbReference type="NCBI Taxonomy" id="1559896"/>
    <lineage>
        <taxon>Bacteria</taxon>
        <taxon>Pseudomonadati</taxon>
        <taxon>Pseudomonadota</taxon>
        <taxon>Betaproteobacteria</taxon>
        <taxon>Nitrosomonadales</taxon>
        <taxon>Sulfuricellaceae</taxon>
        <taxon>Sulfuriferula</taxon>
    </lineage>
</organism>
<dbReference type="AlphaFoldDB" id="A0A7C9NRY7"/>
<proteinExistence type="predicted"/>
<gene>
    <name evidence="1" type="ORF">GZ085_02515</name>
</gene>
<accession>A0A7C9NRY7</accession>
<name>A0A7C9NRY7_9PROT</name>